<gene>
    <name evidence="2" type="ORF">MQH31_12095</name>
</gene>
<dbReference type="PANTHER" id="PTHR48098:SF1">
    <property type="entry name" value="DIACYLGLYCEROL ACYLTRANSFERASE_MYCOLYLTRANSFERASE AG85A"/>
    <property type="match status" value="1"/>
</dbReference>
<feature type="transmembrane region" description="Helical" evidence="1">
    <location>
        <begin position="38"/>
        <end position="57"/>
    </location>
</feature>
<dbReference type="Pfam" id="PF00756">
    <property type="entry name" value="Esterase"/>
    <property type="match status" value="1"/>
</dbReference>
<dbReference type="Gene3D" id="3.40.50.1820">
    <property type="entry name" value="alpha/beta hydrolase"/>
    <property type="match status" value="1"/>
</dbReference>
<keyword evidence="3" id="KW-1185">Reference proteome</keyword>
<dbReference type="RefSeq" id="WP_243012264.1">
    <property type="nucleotide sequence ID" value="NZ_JALGAR010000003.1"/>
</dbReference>
<dbReference type="GO" id="GO:0016747">
    <property type="term" value="F:acyltransferase activity, transferring groups other than amino-acyl groups"/>
    <property type="evidence" value="ECO:0007669"/>
    <property type="project" value="TreeGrafter"/>
</dbReference>
<feature type="transmembrane region" description="Helical" evidence="1">
    <location>
        <begin position="107"/>
        <end position="126"/>
    </location>
</feature>
<keyword evidence="1" id="KW-0472">Membrane</keyword>
<evidence type="ECO:0000313" key="3">
    <source>
        <dbReference type="Proteomes" id="UP001165341"/>
    </source>
</evidence>
<dbReference type="InterPro" id="IPR050583">
    <property type="entry name" value="Mycobacterial_A85_antigen"/>
</dbReference>
<feature type="transmembrane region" description="Helical" evidence="1">
    <location>
        <begin position="77"/>
        <end position="95"/>
    </location>
</feature>
<dbReference type="EMBL" id="JALGAR010000003">
    <property type="protein sequence ID" value="MCI4658546.1"/>
    <property type="molecule type" value="Genomic_DNA"/>
</dbReference>
<reference evidence="2" key="1">
    <citation type="submission" date="2022-03" db="EMBL/GenBank/DDBJ databases">
        <title>Cryobacterium sp. nov. strain ZS14-85, isolated from Antarctic soil.</title>
        <authorList>
            <person name="Li J."/>
            <person name="Niu G."/>
        </authorList>
    </citation>
    <scope>NUCLEOTIDE SEQUENCE</scope>
    <source>
        <strain evidence="2">ZS14-85</strain>
    </source>
</reference>
<feature type="transmembrane region" description="Helical" evidence="1">
    <location>
        <begin position="12"/>
        <end position="31"/>
    </location>
</feature>
<evidence type="ECO:0000313" key="2">
    <source>
        <dbReference type="EMBL" id="MCI4658546.1"/>
    </source>
</evidence>
<accession>A0AA41QZ34</accession>
<name>A0AA41QZ34_9MICO</name>
<keyword evidence="1" id="KW-1133">Transmembrane helix</keyword>
<dbReference type="InterPro" id="IPR000801">
    <property type="entry name" value="Esterase-like"/>
</dbReference>
<keyword evidence="1" id="KW-0812">Transmembrane</keyword>
<sequence length="424" mass="42689">MAALLDTSIVAGPVVVVLYVLAGLALVLVLARRYSGTALFRAAASLAAGALLGWVIAWLTSDVWDLFGVSLSMVTRGWVVVVFAGIGLAINTVIGTGTGTGNGWRRGVAIAAIPLCLLAAAAGINADFGQYTTVRAALGLPLYGALDGTAVPTSIVGETAGSIGTVTIPATVSGFDPRPAIVYLPAAARIAHPPVLPVVVMLSGQPGTPADVFTAGKLDAILDAYAATHSGQTPIVVVPDQLGAADRNPMCVDSALGNSATYLTVDVPAWIRSTFSVAESPAGWAIAGFSQGGTCSIQLGAAHPELFGTILDISGELVPRNGDAAHTIQTGFAGNAAAYAAAAPAAILAAHAPYSNLKIIFAVGAGDARFLAWANTLDAAATAAGADTQLIVSPGTAHDWHTVQFAWTTALPLLAARTGLAVTP</sequence>
<dbReference type="Proteomes" id="UP001165341">
    <property type="component" value="Unassembled WGS sequence"/>
</dbReference>
<dbReference type="PANTHER" id="PTHR48098">
    <property type="entry name" value="ENTEROCHELIN ESTERASE-RELATED"/>
    <property type="match status" value="1"/>
</dbReference>
<protein>
    <submittedName>
        <fullName evidence="2">Esterase family protein</fullName>
    </submittedName>
</protein>
<comment type="caution">
    <text evidence="2">The sequence shown here is derived from an EMBL/GenBank/DDBJ whole genome shotgun (WGS) entry which is preliminary data.</text>
</comment>
<dbReference type="AlphaFoldDB" id="A0AA41QZ34"/>
<evidence type="ECO:0000256" key="1">
    <source>
        <dbReference type="SAM" id="Phobius"/>
    </source>
</evidence>
<organism evidence="2 3">
    <name type="scientific">Cryobacterium zhongshanensis</name>
    <dbReference type="NCBI Taxonomy" id="2928153"/>
    <lineage>
        <taxon>Bacteria</taxon>
        <taxon>Bacillati</taxon>
        <taxon>Actinomycetota</taxon>
        <taxon>Actinomycetes</taxon>
        <taxon>Micrococcales</taxon>
        <taxon>Microbacteriaceae</taxon>
        <taxon>Cryobacterium</taxon>
    </lineage>
</organism>
<dbReference type="SUPFAM" id="SSF53474">
    <property type="entry name" value="alpha/beta-Hydrolases"/>
    <property type="match status" value="1"/>
</dbReference>
<proteinExistence type="predicted"/>
<dbReference type="InterPro" id="IPR029058">
    <property type="entry name" value="AB_hydrolase_fold"/>
</dbReference>